<feature type="compositionally biased region" description="Polar residues" evidence="9">
    <location>
        <begin position="180"/>
        <end position="189"/>
    </location>
</feature>
<evidence type="ECO:0000256" key="9">
    <source>
        <dbReference type="SAM" id="MobiDB-lite"/>
    </source>
</evidence>
<dbReference type="AlphaFoldDB" id="A0A317XPQ1"/>
<feature type="region of interest" description="Disordered" evidence="9">
    <location>
        <begin position="1"/>
        <end position="119"/>
    </location>
</feature>
<dbReference type="InParanoid" id="A0A317XPQ1"/>
<dbReference type="EMBL" id="KZ819195">
    <property type="protein sequence ID" value="PWY99348.1"/>
    <property type="molecule type" value="Genomic_DNA"/>
</dbReference>
<feature type="compositionally biased region" description="Basic and acidic residues" evidence="9">
    <location>
        <begin position="517"/>
        <end position="526"/>
    </location>
</feature>
<dbReference type="InterPro" id="IPR001487">
    <property type="entry name" value="Bromodomain"/>
</dbReference>
<dbReference type="InterPro" id="IPR037382">
    <property type="entry name" value="Rsc/polybromo"/>
</dbReference>
<evidence type="ECO:0000256" key="6">
    <source>
        <dbReference type="ARBA" id="ARBA00023163"/>
    </source>
</evidence>
<feature type="compositionally biased region" description="Low complexity" evidence="9">
    <location>
        <begin position="1"/>
        <end position="15"/>
    </location>
</feature>
<feature type="compositionally biased region" description="Low complexity" evidence="9">
    <location>
        <begin position="164"/>
        <end position="179"/>
    </location>
</feature>
<dbReference type="STRING" id="1882483.A0A317XPQ1"/>
<keyword evidence="6" id="KW-0804">Transcription</keyword>
<keyword evidence="3" id="KW-0156">Chromatin regulator</keyword>
<sequence length="917" mass="98480">MSSPYQQQQPLQSQPFASGSDSPMMTPVPIKRGRGRPPKNRNPNMVLTPQQPRQQPQPQHQPSPQPRPAPPPRHSQITSPRLRAPQQISYQPSSANSPFAPPPSQSGFGQHPSASDQSMVYQPLPGVFVRPSFATSSPSISYPTAAAYASGTGIPSFPPMPSFQRQQELQQQQNHATQQPTSSTSNGIATTHADDLDTSAMAPSLSSSTGGDAPIMTAAGGSIGAVGNAGASPASRTRRKADMSDPDLKLPDAHDLGWMNEPQNAAAYATVVDYIRNYTDSTGRRLALPLDECPDPELDPDYYVNVEKPTSLAAIQQRIQQSEYARAMDFEMDMLQLFENGRRLFPVGSPTYGDVIRLYHALTKSRPSSRKGITAESQADASRNFSSIPFGPGAGSDGDLTTRISSKAKTYYEHLNHKGKAFRVGDWVHLIFKDPDQGWTHHAPSKKFFKDEVVKTGYFADHHIEDILEKVMFIRGRPKPEYWDPKSPLYVTESRYNEQQRIKSWASCVPEEIRKAIAPPPKEDSPFLRGIQGPGALADEDPSTEIPDLFQNAPDDMQRLRKRSRAEESVSASAFAGASGGSGGPVRSAAETFTHLATQVALRVTPEQYQRLQMLLSSPQAASLDVGRLSAELGGLDVNLLSELRNAAIAAGVSQGSGVGPSNATGADSSSLPDTIRILDLVGAQKGEGTWSELPSSTLDLFADQPGGDRVSWYPAMPLNGPLQQQLHKGGNEASGSFHPAQTHLRHHSVDFLQFQSARARASPAAQDPEAPKASSSLDASLQAQPPAPGHGHSQSWGNGSSTPRGMLFGQSPYIHHTPNMYDYLTPSARSSPLLRSGLQLGSGGASSSGAASGFPATSSNGSADEALTPVMSQNIGWQGGEWGDDPQKTAEALAEFTSQYGNGSDGNNLNFSHFLS</sequence>
<evidence type="ECO:0000256" key="7">
    <source>
        <dbReference type="ARBA" id="ARBA00023242"/>
    </source>
</evidence>
<feature type="region of interest" description="Disordered" evidence="9">
    <location>
        <begin position="369"/>
        <end position="399"/>
    </location>
</feature>
<feature type="compositionally biased region" description="Low complexity" evidence="9">
    <location>
        <begin position="41"/>
        <end position="58"/>
    </location>
</feature>
<evidence type="ECO:0000256" key="2">
    <source>
        <dbReference type="ARBA" id="ARBA00022737"/>
    </source>
</evidence>
<organism evidence="11 12">
    <name type="scientific">Testicularia cyperi</name>
    <dbReference type="NCBI Taxonomy" id="1882483"/>
    <lineage>
        <taxon>Eukaryota</taxon>
        <taxon>Fungi</taxon>
        <taxon>Dikarya</taxon>
        <taxon>Basidiomycota</taxon>
        <taxon>Ustilaginomycotina</taxon>
        <taxon>Ustilaginomycetes</taxon>
        <taxon>Ustilaginales</taxon>
        <taxon>Anthracoideaceae</taxon>
        <taxon>Testicularia</taxon>
    </lineage>
</organism>
<evidence type="ECO:0000256" key="8">
    <source>
        <dbReference type="PROSITE-ProRule" id="PRU00035"/>
    </source>
</evidence>
<accession>A0A317XPQ1</accession>
<feature type="region of interest" description="Disordered" evidence="9">
    <location>
        <begin position="517"/>
        <end position="587"/>
    </location>
</feature>
<evidence type="ECO:0000256" key="3">
    <source>
        <dbReference type="ARBA" id="ARBA00022853"/>
    </source>
</evidence>
<dbReference type="PANTHER" id="PTHR16062:SF21">
    <property type="entry name" value="CHROMATIN STRUCTURE-REMODELING COMPLEX SUBUNIT RSC1-RELATED"/>
    <property type="match status" value="1"/>
</dbReference>
<dbReference type="InterPro" id="IPR043151">
    <property type="entry name" value="BAH_sf"/>
</dbReference>
<feature type="region of interest" description="Disordered" evidence="9">
    <location>
        <begin position="835"/>
        <end position="865"/>
    </location>
</feature>
<feature type="domain" description="Bromo" evidence="10">
    <location>
        <begin position="282"/>
        <end position="352"/>
    </location>
</feature>
<dbReference type="Gene3D" id="1.20.920.10">
    <property type="entry name" value="Bromodomain-like"/>
    <property type="match status" value="1"/>
</dbReference>
<feature type="region of interest" description="Disordered" evidence="9">
    <location>
        <begin position="153"/>
        <end position="191"/>
    </location>
</feature>
<dbReference type="Gene3D" id="2.30.30.490">
    <property type="match status" value="1"/>
</dbReference>
<feature type="compositionally biased region" description="Low complexity" evidence="9">
    <location>
        <begin position="848"/>
        <end position="860"/>
    </location>
</feature>
<dbReference type="GO" id="GO:0006368">
    <property type="term" value="P:transcription elongation by RNA polymerase II"/>
    <property type="evidence" value="ECO:0007669"/>
    <property type="project" value="TreeGrafter"/>
</dbReference>
<dbReference type="SUPFAM" id="SSF47370">
    <property type="entry name" value="Bromodomain"/>
    <property type="match status" value="1"/>
</dbReference>
<evidence type="ECO:0000259" key="10">
    <source>
        <dbReference type="PROSITE" id="PS50014"/>
    </source>
</evidence>
<keyword evidence="2" id="KW-0677">Repeat</keyword>
<evidence type="ECO:0000256" key="5">
    <source>
        <dbReference type="ARBA" id="ARBA00023117"/>
    </source>
</evidence>
<dbReference type="PANTHER" id="PTHR16062">
    <property type="entry name" value="SWI/SNF-RELATED"/>
    <property type="match status" value="1"/>
</dbReference>
<keyword evidence="4" id="KW-0805">Transcription regulation</keyword>
<feature type="compositionally biased region" description="Polar residues" evidence="9">
    <location>
        <begin position="793"/>
        <end position="804"/>
    </location>
</feature>
<comment type="subcellular location">
    <subcellularLocation>
        <location evidence="1">Nucleus</location>
    </subcellularLocation>
</comment>
<dbReference type="InterPro" id="IPR036427">
    <property type="entry name" value="Bromodomain-like_sf"/>
</dbReference>
<dbReference type="GO" id="GO:0003682">
    <property type="term" value="F:chromatin binding"/>
    <property type="evidence" value="ECO:0007669"/>
    <property type="project" value="TreeGrafter"/>
</dbReference>
<dbReference type="SMART" id="SM00297">
    <property type="entry name" value="BROMO"/>
    <property type="match status" value="1"/>
</dbReference>
<keyword evidence="5 8" id="KW-0103">Bromodomain</keyword>
<dbReference type="OrthoDB" id="1742084at2759"/>
<dbReference type="GO" id="GO:0006338">
    <property type="term" value="P:chromatin remodeling"/>
    <property type="evidence" value="ECO:0007669"/>
    <property type="project" value="InterPro"/>
</dbReference>
<keyword evidence="12" id="KW-1185">Reference proteome</keyword>
<gene>
    <name evidence="11" type="ORF">BCV70DRAFT_212174</name>
</gene>
<name>A0A317XPQ1_9BASI</name>
<evidence type="ECO:0000256" key="4">
    <source>
        <dbReference type="ARBA" id="ARBA00023015"/>
    </source>
</evidence>
<dbReference type="Proteomes" id="UP000246740">
    <property type="component" value="Unassembled WGS sequence"/>
</dbReference>
<reference evidence="11 12" key="1">
    <citation type="journal article" date="2018" name="Mol. Biol. Evol.">
        <title>Broad Genomic Sampling Reveals a Smut Pathogenic Ancestry of the Fungal Clade Ustilaginomycotina.</title>
        <authorList>
            <person name="Kijpornyongpan T."/>
            <person name="Mondo S.J."/>
            <person name="Barry K."/>
            <person name="Sandor L."/>
            <person name="Lee J."/>
            <person name="Lipzen A."/>
            <person name="Pangilinan J."/>
            <person name="LaButti K."/>
            <person name="Hainaut M."/>
            <person name="Henrissat B."/>
            <person name="Grigoriev I.V."/>
            <person name="Spatafora J.W."/>
            <person name="Aime M.C."/>
        </authorList>
    </citation>
    <scope>NUCLEOTIDE SEQUENCE [LARGE SCALE GENOMIC DNA]</scope>
    <source>
        <strain evidence="11 12">MCA 3645</strain>
    </source>
</reference>
<feature type="compositionally biased region" description="Polar residues" evidence="9">
    <location>
        <begin position="375"/>
        <end position="387"/>
    </location>
</feature>
<proteinExistence type="predicted"/>
<evidence type="ECO:0000313" key="12">
    <source>
        <dbReference type="Proteomes" id="UP000246740"/>
    </source>
</evidence>
<evidence type="ECO:0000256" key="1">
    <source>
        <dbReference type="ARBA" id="ARBA00004123"/>
    </source>
</evidence>
<dbReference type="PROSITE" id="PS50014">
    <property type="entry name" value="BROMODOMAIN_2"/>
    <property type="match status" value="1"/>
</dbReference>
<feature type="compositionally biased region" description="Pro residues" evidence="9">
    <location>
        <begin position="59"/>
        <end position="73"/>
    </location>
</feature>
<dbReference type="GO" id="GO:0016586">
    <property type="term" value="C:RSC-type complex"/>
    <property type="evidence" value="ECO:0007669"/>
    <property type="project" value="InterPro"/>
</dbReference>
<keyword evidence="7" id="KW-0539">Nucleus</keyword>
<feature type="region of interest" description="Disordered" evidence="9">
    <location>
        <begin position="758"/>
        <end position="812"/>
    </location>
</feature>
<feature type="compositionally biased region" description="Low complexity" evidence="9">
    <location>
        <begin position="758"/>
        <end position="785"/>
    </location>
</feature>
<dbReference type="Pfam" id="PF00439">
    <property type="entry name" value="Bromodomain"/>
    <property type="match status" value="1"/>
</dbReference>
<evidence type="ECO:0000313" key="11">
    <source>
        <dbReference type="EMBL" id="PWY99348.1"/>
    </source>
</evidence>
<feature type="region of interest" description="Disordered" evidence="9">
    <location>
        <begin position="222"/>
        <end position="247"/>
    </location>
</feature>
<feature type="region of interest" description="Disordered" evidence="9">
    <location>
        <begin position="720"/>
        <end position="739"/>
    </location>
</feature>
<protein>
    <recommendedName>
        <fullName evidence="10">Bromo domain-containing protein</fullName>
    </recommendedName>
</protein>